<dbReference type="Gene3D" id="3.60.10.10">
    <property type="entry name" value="Endonuclease/exonuclease/phosphatase"/>
    <property type="match status" value="1"/>
</dbReference>
<protein>
    <recommendedName>
        <fullName evidence="1">Endonuclease/exonuclease/phosphatase domain-containing protein</fullName>
    </recommendedName>
</protein>
<dbReference type="GO" id="GO:0003824">
    <property type="term" value="F:catalytic activity"/>
    <property type="evidence" value="ECO:0007669"/>
    <property type="project" value="InterPro"/>
</dbReference>
<feature type="domain" description="Endonuclease/exonuclease/phosphatase" evidence="1">
    <location>
        <begin position="207"/>
        <end position="322"/>
    </location>
</feature>
<dbReference type="RefSeq" id="XP_051072902.1">
    <property type="nucleotide sequence ID" value="XM_051207954.1"/>
</dbReference>
<reference evidence="2" key="4">
    <citation type="journal article" date="2022" name="PLoS Pathog.">
        <title>Chromosome-level genome of Schistosoma haematobium underpins genome-wide explorations of molecular variation.</title>
        <authorList>
            <person name="Stroehlein A.J."/>
            <person name="Korhonen P.K."/>
            <person name="Lee V.V."/>
            <person name="Ralph S.A."/>
            <person name="Mentink-Kane M."/>
            <person name="You H."/>
            <person name="McManus D.P."/>
            <person name="Tchuente L.T."/>
            <person name="Stothard J.R."/>
            <person name="Kaur P."/>
            <person name="Dudchenko O."/>
            <person name="Aiden E.L."/>
            <person name="Yang B."/>
            <person name="Yang H."/>
            <person name="Emery A.M."/>
            <person name="Webster B.L."/>
            <person name="Brindley P.J."/>
            <person name="Rollinson D."/>
            <person name="Chang B.C.H."/>
            <person name="Gasser R.B."/>
            <person name="Young N.D."/>
        </authorList>
    </citation>
    <scope>NUCLEOTIDE SEQUENCE</scope>
</reference>
<dbReference type="Pfam" id="PF14529">
    <property type="entry name" value="Exo_endo_phos_2"/>
    <property type="match status" value="1"/>
</dbReference>
<dbReference type="PANTHER" id="PTHR33395">
    <property type="entry name" value="TRANSCRIPTASE, PUTATIVE-RELATED-RELATED"/>
    <property type="match status" value="1"/>
</dbReference>
<reference evidence="2" key="3">
    <citation type="submission" date="2021-06" db="EMBL/GenBank/DDBJ databases">
        <title>Chromosome-level genome assembly for S. haematobium.</title>
        <authorList>
            <person name="Stroehlein A.J."/>
        </authorList>
    </citation>
    <scope>NUCLEOTIDE SEQUENCE</scope>
</reference>
<dbReference type="AlphaFoldDB" id="A0A922S4J9"/>
<comment type="caution">
    <text evidence="2">The sequence shown here is derived from an EMBL/GenBank/DDBJ whole genome shotgun (WGS) entry which is preliminary data.</text>
</comment>
<organism evidence="2 3">
    <name type="scientific">Schistosoma haematobium</name>
    <name type="common">Blood fluke</name>
    <dbReference type="NCBI Taxonomy" id="6185"/>
    <lineage>
        <taxon>Eukaryota</taxon>
        <taxon>Metazoa</taxon>
        <taxon>Spiralia</taxon>
        <taxon>Lophotrochozoa</taxon>
        <taxon>Platyhelminthes</taxon>
        <taxon>Trematoda</taxon>
        <taxon>Digenea</taxon>
        <taxon>Strigeidida</taxon>
        <taxon>Schistosomatoidea</taxon>
        <taxon>Schistosomatidae</taxon>
        <taxon>Schistosoma</taxon>
    </lineage>
</organism>
<dbReference type="GO" id="GO:0061343">
    <property type="term" value="P:cell adhesion involved in heart morphogenesis"/>
    <property type="evidence" value="ECO:0007669"/>
    <property type="project" value="TreeGrafter"/>
</dbReference>
<evidence type="ECO:0000259" key="1">
    <source>
        <dbReference type="Pfam" id="PF14529"/>
    </source>
</evidence>
<evidence type="ECO:0000313" key="3">
    <source>
        <dbReference type="Proteomes" id="UP000471633"/>
    </source>
</evidence>
<dbReference type="GO" id="GO:0031012">
    <property type="term" value="C:extracellular matrix"/>
    <property type="evidence" value="ECO:0007669"/>
    <property type="project" value="TreeGrafter"/>
</dbReference>
<dbReference type="SUPFAM" id="SSF56219">
    <property type="entry name" value="DNase I-like"/>
    <property type="match status" value="1"/>
</dbReference>
<evidence type="ECO:0000313" key="2">
    <source>
        <dbReference type="EMBL" id="KAH9593599.1"/>
    </source>
</evidence>
<dbReference type="Proteomes" id="UP000471633">
    <property type="component" value="Unassembled WGS sequence"/>
</dbReference>
<accession>A0A922S4J9</accession>
<dbReference type="EMBL" id="AMPZ03000001">
    <property type="protein sequence ID" value="KAH9593599.1"/>
    <property type="molecule type" value="Genomic_DNA"/>
</dbReference>
<keyword evidence="3" id="KW-1185">Reference proteome</keyword>
<dbReference type="InterPro" id="IPR036691">
    <property type="entry name" value="Endo/exonu/phosph_ase_sf"/>
</dbReference>
<dbReference type="CTD" id="75576176"/>
<dbReference type="PANTHER" id="PTHR33395:SF22">
    <property type="entry name" value="REVERSE TRANSCRIPTASE DOMAIN-CONTAINING PROTEIN"/>
    <property type="match status" value="1"/>
</dbReference>
<dbReference type="GO" id="GO:0007508">
    <property type="term" value="P:larval heart development"/>
    <property type="evidence" value="ECO:0007669"/>
    <property type="project" value="TreeGrafter"/>
</dbReference>
<dbReference type="GeneID" id="75576176"/>
<dbReference type="InterPro" id="IPR005135">
    <property type="entry name" value="Endo/exonuclease/phosphatase"/>
</dbReference>
<gene>
    <name evidence="2" type="ORF">MS3_00000019</name>
</gene>
<reference evidence="2" key="2">
    <citation type="journal article" date="2019" name="Gigascience">
        <title>High-quality Schistosoma haematobium genome achieved by single-molecule and long-range sequencing.</title>
        <authorList>
            <person name="Stroehlein A.J."/>
            <person name="Korhonen P.K."/>
            <person name="Chong T.M."/>
            <person name="Lim Y.L."/>
            <person name="Chan K.G."/>
            <person name="Webster B."/>
            <person name="Rollinson D."/>
            <person name="Brindley P.J."/>
            <person name="Gasser R.B."/>
            <person name="Young N.D."/>
        </authorList>
    </citation>
    <scope>NUCLEOTIDE SEQUENCE</scope>
</reference>
<name>A0A922S4J9_SCHHA</name>
<proteinExistence type="predicted"/>
<dbReference type="KEGG" id="shx:MS3_00000019"/>
<reference evidence="2" key="1">
    <citation type="journal article" date="2012" name="Nat. Genet.">
        <title>Whole-genome sequence of Schistosoma haematobium.</title>
        <authorList>
            <person name="Young N.D."/>
            <person name="Jex A.R."/>
            <person name="Li B."/>
            <person name="Liu S."/>
            <person name="Yang L."/>
            <person name="Xiong Z."/>
            <person name="Li Y."/>
            <person name="Cantacessi C."/>
            <person name="Hall R.S."/>
            <person name="Xu X."/>
            <person name="Chen F."/>
            <person name="Wu X."/>
            <person name="Zerlotini A."/>
            <person name="Oliveira G."/>
            <person name="Hofmann A."/>
            <person name="Zhang G."/>
            <person name="Fang X."/>
            <person name="Kang Y."/>
            <person name="Campbell B.E."/>
            <person name="Loukas A."/>
            <person name="Ranganathan S."/>
            <person name="Rollinson D."/>
            <person name="Rinaldi G."/>
            <person name="Brindley P.J."/>
            <person name="Yang H."/>
            <person name="Wang J."/>
            <person name="Wang J."/>
            <person name="Gasser R.B."/>
        </authorList>
    </citation>
    <scope>NUCLEOTIDE SEQUENCE</scope>
</reference>
<sequence>MKITFPSSHMAAAVLEALRANRHRLPPGIHMHPDRPYEVRTKNKGKLELTIPLVDCLNDKKRVKDRAYHLGKPHIGELPVHSHKVHTEKQDEAHAFQIESINCLYMNAASLPNKLDELRELSNANKAHLIGISATWISSQFSDQELALPGMTLFRNDRKTGIGGGVAIYISSCLEVHQIHNLEFNNLEESIWCSVRLSSTSRCLVGVIYMKPTADTEYDSRMLEGLSRSTRFGFTHILILGDFNLPRVNFAEHTYTGGDNSTEARFFNLIDNLGLYENVRSATRWRNSQTPSRLDCVFTNEEFLVDNLSILAPLGKGDHAVIAFSFVIKTKLRYPNNNLRWNFKRLNVPALHDYLQQVV</sequence>